<keyword evidence="2" id="KW-1003">Cell membrane</keyword>
<evidence type="ECO:0000256" key="8">
    <source>
        <dbReference type="SAM" id="Phobius"/>
    </source>
</evidence>
<keyword evidence="6" id="KW-0675">Receptor</keyword>
<keyword evidence="4 8" id="KW-1133">Transmembrane helix</keyword>
<evidence type="ECO:0000256" key="3">
    <source>
        <dbReference type="ARBA" id="ARBA00022692"/>
    </source>
</evidence>
<name>A0A139WLW1_TRICA</name>
<gene>
    <name evidence="9" type="primary">AUGUSTUS-3.0.2_34570</name>
    <name evidence="9" type="ORF">TcasGA2_TC034570</name>
</gene>
<evidence type="ECO:0000256" key="6">
    <source>
        <dbReference type="ARBA" id="ARBA00023170"/>
    </source>
</evidence>
<keyword evidence="7" id="KW-0807">Transducer</keyword>
<feature type="transmembrane region" description="Helical" evidence="8">
    <location>
        <begin position="252"/>
        <end position="275"/>
    </location>
</feature>
<evidence type="ECO:0000256" key="4">
    <source>
        <dbReference type="ARBA" id="ARBA00022989"/>
    </source>
</evidence>
<dbReference type="Pfam" id="PF08395">
    <property type="entry name" value="7tm_7"/>
    <property type="match status" value="1"/>
</dbReference>
<dbReference type="AlphaFoldDB" id="A0A139WLW1"/>
<evidence type="ECO:0008006" key="11">
    <source>
        <dbReference type="Google" id="ProtNLM"/>
    </source>
</evidence>
<protein>
    <recommendedName>
        <fullName evidence="11">Gustatory receptor</fullName>
    </recommendedName>
</protein>
<keyword evidence="10" id="KW-1185">Reference proteome</keyword>
<reference evidence="9 10" key="1">
    <citation type="journal article" date="2008" name="Nature">
        <title>The genome of the model beetle and pest Tribolium castaneum.</title>
        <authorList>
            <consortium name="Tribolium Genome Sequencing Consortium"/>
            <person name="Richards S."/>
            <person name="Gibbs R.A."/>
            <person name="Weinstock G.M."/>
            <person name="Brown S.J."/>
            <person name="Denell R."/>
            <person name="Beeman R.W."/>
            <person name="Gibbs R."/>
            <person name="Beeman R.W."/>
            <person name="Brown S.J."/>
            <person name="Bucher G."/>
            <person name="Friedrich M."/>
            <person name="Grimmelikhuijzen C.J."/>
            <person name="Klingler M."/>
            <person name="Lorenzen M."/>
            <person name="Richards S."/>
            <person name="Roth S."/>
            <person name="Schroder R."/>
            <person name="Tautz D."/>
            <person name="Zdobnov E.M."/>
            <person name="Muzny D."/>
            <person name="Gibbs R.A."/>
            <person name="Weinstock G.M."/>
            <person name="Attaway T."/>
            <person name="Bell S."/>
            <person name="Buhay C.J."/>
            <person name="Chandrabose M.N."/>
            <person name="Chavez D."/>
            <person name="Clerk-Blankenburg K.P."/>
            <person name="Cree A."/>
            <person name="Dao M."/>
            <person name="Davis C."/>
            <person name="Chacko J."/>
            <person name="Dinh H."/>
            <person name="Dugan-Rocha S."/>
            <person name="Fowler G."/>
            <person name="Garner T.T."/>
            <person name="Garnes J."/>
            <person name="Gnirke A."/>
            <person name="Hawes A."/>
            <person name="Hernandez J."/>
            <person name="Hines S."/>
            <person name="Holder M."/>
            <person name="Hume J."/>
            <person name="Jhangiani S.N."/>
            <person name="Joshi V."/>
            <person name="Khan Z.M."/>
            <person name="Jackson L."/>
            <person name="Kovar C."/>
            <person name="Kowis A."/>
            <person name="Lee S."/>
            <person name="Lewis L.R."/>
            <person name="Margolis J."/>
            <person name="Morgan M."/>
            <person name="Nazareth L.V."/>
            <person name="Nguyen N."/>
            <person name="Okwuonu G."/>
            <person name="Parker D."/>
            <person name="Richards S."/>
            <person name="Ruiz S.J."/>
            <person name="Santibanez J."/>
            <person name="Savard J."/>
            <person name="Scherer S.E."/>
            <person name="Schneider B."/>
            <person name="Sodergren E."/>
            <person name="Tautz D."/>
            <person name="Vattahil S."/>
            <person name="Villasana D."/>
            <person name="White C.S."/>
            <person name="Wright R."/>
            <person name="Park Y."/>
            <person name="Beeman R.W."/>
            <person name="Lord J."/>
            <person name="Oppert B."/>
            <person name="Lorenzen M."/>
            <person name="Brown S."/>
            <person name="Wang L."/>
            <person name="Savard J."/>
            <person name="Tautz D."/>
            <person name="Richards S."/>
            <person name="Weinstock G."/>
            <person name="Gibbs R.A."/>
            <person name="Liu Y."/>
            <person name="Worley K."/>
            <person name="Weinstock G."/>
            <person name="Elsik C.G."/>
            <person name="Reese J.T."/>
            <person name="Elhaik E."/>
            <person name="Landan G."/>
            <person name="Graur D."/>
            <person name="Arensburger P."/>
            <person name="Atkinson P."/>
            <person name="Beeman R.W."/>
            <person name="Beidler J."/>
            <person name="Brown S.J."/>
            <person name="Demuth J.P."/>
            <person name="Drury D.W."/>
            <person name="Du Y.Z."/>
            <person name="Fujiwara H."/>
            <person name="Lorenzen M."/>
            <person name="Maselli V."/>
            <person name="Osanai M."/>
            <person name="Park Y."/>
            <person name="Robertson H.M."/>
            <person name="Tu Z."/>
            <person name="Wang J.J."/>
            <person name="Wang S."/>
            <person name="Richards S."/>
            <person name="Song H."/>
            <person name="Zhang L."/>
            <person name="Sodergren E."/>
            <person name="Werner D."/>
            <person name="Stanke M."/>
            <person name="Morgenstern B."/>
            <person name="Solovyev V."/>
            <person name="Kosarev P."/>
            <person name="Brown G."/>
            <person name="Chen H.C."/>
            <person name="Ermolaeva O."/>
            <person name="Hlavina W."/>
            <person name="Kapustin Y."/>
            <person name="Kiryutin B."/>
            <person name="Kitts P."/>
            <person name="Maglott D."/>
            <person name="Pruitt K."/>
            <person name="Sapojnikov V."/>
            <person name="Souvorov A."/>
            <person name="Mackey A.J."/>
            <person name="Waterhouse R.M."/>
            <person name="Wyder S."/>
            <person name="Zdobnov E.M."/>
            <person name="Zdobnov E.M."/>
            <person name="Wyder S."/>
            <person name="Kriventseva E.V."/>
            <person name="Kadowaki T."/>
            <person name="Bork P."/>
            <person name="Aranda M."/>
            <person name="Bao R."/>
            <person name="Beermann A."/>
            <person name="Berns N."/>
            <person name="Bolognesi R."/>
            <person name="Bonneton F."/>
            <person name="Bopp D."/>
            <person name="Brown S.J."/>
            <person name="Bucher G."/>
            <person name="Butts T."/>
            <person name="Chaumot A."/>
            <person name="Denell R.E."/>
            <person name="Ferrier D.E."/>
            <person name="Friedrich M."/>
            <person name="Gordon C.M."/>
            <person name="Jindra M."/>
            <person name="Klingler M."/>
            <person name="Lan Q."/>
            <person name="Lattorff H.M."/>
            <person name="Laudet V."/>
            <person name="von Levetsow C."/>
            <person name="Liu Z."/>
            <person name="Lutz R."/>
            <person name="Lynch J.A."/>
            <person name="da Fonseca R.N."/>
            <person name="Posnien N."/>
            <person name="Reuter R."/>
            <person name="Roth S."/>
            <person name="Savard J."/>
            <person name="Schinko J.B."/>
            <person name="Schmitt C."/>
            <person name="Schoppmeier M."/>
            <person name="Schroder R."/>
            <person name="Shippy T.D."/>
            <person name="Simonnet F."/>
            <person name="Marques-Souza H."/>
            <person name="Tautz D."/>
            <person name="Tomoyasu Y."/>
            <person name="Trauner J."/>
            <person name="Van der Zee M."/>
            <person name="Vervoort M."/>
            <person name="Wittkopp N."/>
            <person name="Wimmer E.A."/>
            <person name="Yang X."/>
            <person name="Jones A.K."/>
            <person name="Sattelle D.B."/>
            <person name="Ebert P.R."/>
            <person name="Nelson D."/>
            <person name="Scott J.G."/>
            <person name="Beeman R.W."/>
            <person name="Muthukrishnan S."/>
            <person name="Kramer K.J."/>
            <person name="Arakane Y."/>
            <person name="Beeman R.W."/>
            <person name="Zhu Q."/>
            <person name="Hogenkamp D."/>
            <person name="Dixit R."/>
            <person name="Oppert B."/>
            <person name="Jiang H."/>
            <person name="Zou Z."/>
            <person name="Marshall J."/>
            <person name="Elpidina E."/>
            <person name="Vinokurov K."/>
            <person name="Oppert C."/>
            <person name="Zou Z."/>
            <person name="Evans J."/>
            <person name="Lu Z."/>
            <person name="Zhao P."/>
            <person name="Sumathipala N."/>
            <person name="Altincicek B."/>
            <person name="Vilcinskas A."/>
            <person name="Williams M."/>
            <person name="Hultmark D."/>
            <person name="Hetru C."/>
            <person name="Jiang H."/>
            <person name="Grimmelikhuijzen C.J."/>
            <person name="Hauser F."/>
            <person name="Cazzamali G."/>
            <person name="Williamson M."/>
            <person name="Park Y."/>
            <person name="Li B."/>
            <person name="Tanaka Y."/>
            <person name="Predel R."/>
            <person name="Neupert S."/>
            <person name="Schachtner J."/>
            <person name="Verleyen P."/>
            <person name="Raible F."/>
            <person name="Bork P."/>
            <person name="Friedrich M."/>
            <person name="Walden K.K."/>
            <person name="Robertson H.M."/>
            <person name="Angeli S."/>
            <person name="Foret S."/>
            <person name="Bucher G."/>
            <person name="Schuetz S."/>
            <person name="Maleszka R."/>
            <person name="Wimmer E.A."/>
            <person name="Beeman R.W."/>
            <person name="Lorenzen M."/>
            <person name="Tomoyasu Y."/>
            <person name="Miller S.C."/>
            <person name="Grossmann D."/>
            <person name="Bucher G."/>
        </authorList>
    </citation>
    <scope>NUCLEOTIDE SEQUENCE [LARGE SCALE GENOMIC DNA]</scope>
    <source>
        <strain evidence="9 10">Georgia GA2</strain>
    </source>
</reference>
<dbReference type="PANTHER" id="PTHR21143:SF133">
    <property type="entry name" value="GUSTATORY AND PHEROMONE RECEPTOR 32A-RELATED"/>
    <property type="match status" value="1"/>
</dbReference>
<dbReference type="Proteomes" id="UP000007266">
    <property type="component" value="Linkage group 2"/>
</dbReference>
<organism evidence="9 10">
    <name type="scientific">Tribolium castaneum</name>
    <name type="common">Red flour beetle</name>
    <dbReference type="NCBI Taxonomy" id="7070"/>
    <lineage>
        <taxon>Eukaryota</taxon>
        <taxon>Metazoa</taxon>
        <taxon>Ecdysozoa</taxon>
        <taxon>Arthropoda</taxon>
        <taxon>Hexapoda</taxon>
        <taxon>Insecta</taxon>
        <taxon>Pterygota</taxon>
        <taxon>Neoptera</taxon>
        <taxon>Endopterygota</taxon>
        <taxon>Coleoptera</taxon>
        <taxon>Polyphaga</taxon>
        <taxon>Cucujiformia</taxon>
        <taxon>Tenebrionidae</taxon>
        <taxon>Tenebrionidae incertae sedis</taxon>
        <taxon>Tribolium</taxon>
    </lineage>
</organism>
<keyword evidence="5 8" id="KW-0472">Membrane</keyword>
<comment type="subcellular location">
    <subcellularLocation>
        <location evidence="1">Cell membrane</location>
        <topology evidence="1">Multi-pass membrane protein</topology>
    </subcellularLocation>
</comment>
<dbReference type="InterPro" id="IPR013604">
    <property type="entry name" value="7TM_chemorcpt"/>
</dbReference>
<evidence type="ECO:0000256" key="1">
    <source>
        <dbReference type="ARBA" id="ARBA00004651"/>
    </source>
</evidence>
<dbReference type="PANTHER" id="PTHR21143">
    <property type="entry name" value="INVERTEBRATE GUSTATORY RECEPTOR"/>
    <property type="match status" value="1"/>
</dbReference>
<evidence type="ECO:0000313" key="9">
    <source>
        <dbReference type="EMBL" id="KYB28999.1"/>
    </source>
</evidence>
<reference evidence="9 10" key="2">
    <citation type="journal article" date="2010" name="Nucleic Acids Res.">
        <title>BeetleBase in 2010: revisions to provide comprehensive genomic information for Tribolium castaneum.</title>
        <authorList>
            <person name="Kim H.S."/>
            <person name="Murphy T."/>
            <person name="Xia J."/>
            <person name="Caragea D."/>
            <person name="Park Y."/>
            <person name="Beeman R.W."/>
            <person name="Lorenzen M.D."/>
            <person name="Butcher S."/>
            <person name="Manak J.R."/>
            <person name="Brown S.J."/>
        </authorList>
    </citation>
    <scope>GENOME REANNOTATION</scope>
    <source>
        <strain evidence="9 10">Georgia GA2</strain>
    </source>
</reference>
<keyword evidence="3 8" id="KW-0812">Transmembrane</keyword>
<dbReference type="EMBL" id="KQ971316">
    <property type="protein sequence ID" value="KYB28999.1"/>
    <property type="molecule type" value="Genomic_DNA"/>
</dbReference>
<evidence type="ECO:0000256" key="5">
    <source>
        <dbReference type="ARBA" id="ARBA00023136"/>
    </source>
</evidence>
<evidence type="ECO:0000256" key="7">
    <source>
        <dbReference type="ARBA" id="ARBA00023224"/>
    </source>
</evidence>
<evidence type="ECO:0000313" key="10">
    <source>
        <dbReference type="Proteomes" id="UP000007266"/>
    </source>
</evidence>
<sequence length="286" mass="33376">MWFILTLAEDFTTAIIYETIIQQDKLTKRKIVNDILGHNSTNKFLPYKTQILHSLYHHNNNLRFMVCGFFPLNEIVIVDKILQQNSTVCDHIIELLPNIRTKSKTLFCVNTFINEVQITICGLFPLNCFYISWMVTAIATYVAYKVEKNSWLLSNVAAFLWTNLAAIENFLEVFIFDAILDQHQIVCNNITDILPKTKSFRHRTLFCTKTLDQLLSSEIENVLNMHLSRRVYKQETLHSLNSSKLNFMVCGLFPLNCKLVCWMIANIFTYVMYFIQFGEIGNKKKM</sequence>
<dbReference type="GO" id="GO:0007165">
    <property type="term" value="P:signal transduction"/>
    <property type="evidence" value="ECO:0007669"/>
    <property type="project" value="UniProtKB-KW"/>
</dbReference>
<accession>A0A139WLW1</accession>
<dbReference type="GO" id="GO:0005886">
    <property type="term" value="C:plasma membrane"/>
    <property type="evidence" value="ECO:0007669"/>
    <property type="project" value="UniProtKB-SubCell"/>
</dbReference>
<evidence type="ECO:0000256" key="2">
    <source>
        <dbReference type="ARBA" id="ARBA00022475"/>
    </source>
</evidence>
<proteinExistence type="predicted"/>
<dbReference type="GO" id="GO:0050909">
    <property type="term" value="P:sensory perception of taste"/>
    <property type="evidence" value="ECO:0007669"/>
    <property type="project" value="InterPro"/>
</dbReference>